<evidence type="ECO:0000256" key="8">
    <source>
        <dbReference type="ARBA" id="ARBA00077139"/>
    </source>
</evidence>
<dbReference type="EC" id="7.6.2.8" evidence="6"/>
<dbReference type="GO" id="GO:0015420">
    <property type="term" value="F:ABC-type vitamin B12 transporter activity"/>
    <property type="evidence" value="ECO:0007669"/>
    <property type="project" value="UniProtKB-EC"/>
</dbReference>
<evidence type="ECO:0000256" key="3">
    <source>
        <dbReference type="ARBA" id="ARBA00022840"/>
    </source>
</evidence>
<dbReference type="STRING" id="304371.MCP_1075"/>
<gene>
    <name evidence="10" type="ordered locus">MCP_1075</name>
</gene>
<dbReference type="PATRIC" id="fig|304371.9.peg.1106"/>
<dbReference type="PROSITE" id="PS50893">
    <property type="entry name" value="ABC_TRANSPORTER_2"/>
    <property type="match status" value="1"/>
</dbReference>
<dbReference type="InterPro" id="IPR050153">
    <property type="entry name" value="Metal_Ion_Import_ABC"/>
</dbReference>
<comment type="function">
    <text evidence="5">Required for corrinoid utilization. Probably part of the ABC transporter complex BtuCDF involved in cobalamin (vitamin B12) import. Probably responsible for energy coupling to the transport system.</text>
</comment>
<dbReference type="InParanoid" id="D1YXH5"/>
<dbReference type="InterPro" id="IPR017871">
    <property type="entry name" value="ABC_transporter-like_CS"/>
</dbReference>
<dbReference type="CDD" id="cd03214">
    <property type="entry name" value="ABC_Iron-Siderophores_B12_Hemin"/>
    <property type="match status" value="1"/>
</dbReference>
<feature type="domain" description="ABC transporter" evidence="9">
    <location>
        <begin position="6"/>
        <end position="242"/>
    </location>
</feature>
<protein>
    <recommendedName>
        <fullName evidence="7">Cobalamin import ATP-binding protein BtuD</fullName>
        <ecNumber evidence="6">7.6.2.8</ecNumber>
    </recommendedName>
    <alternativeName>
        <fullName evidence="8">Vitamin B12-transporting ATPase</fullName>
    </alternativeName>
</protein>
<dbReference type="InterPro" id="IPR003439">
    <property type="entry name" value="ABC_transporter-like_ATP-bd"/>
</dbReference>
<dbReference type="GO" id="GO:0016887">
    <property type="term" value="F:ATP hydrolysis activity"/>
    <property type="evidence" value="ECO:0007669"/>
    <property type="project" value="InterPro"/>
</dbReference>
<name>D1YXH5_METPS</name>
<keyword evidence="1" id="KW-0813">Transport</keyword>
<dbReference type="PANTHER" id="PTHR42734:SF19">
    <property type="entry name" value="IRON COMPOUNDS ABC TRANSPORTER, ATP-BINDING PROTEIN"/>
    <property type="match status" value="1"/>
</dbReference>
<dbReference type="Proteomes" id="UP000001882">
    <property type="component" value="Chromosome"/>
</dbReference>
<organism evidence="10 11">
    <name type="scientific">Methanocella paludicola (strain DSM 17711 / JCM 13418 / NBRC 101707 / SANAE)</name>
    <dbReference type="NCBI Taxonomy" id="304371"/>
    <lineage>
        <taxon>Archaea</taxon>
        <taxon>Methanobacteriati</taxon>
        <taxon>Methanobacteriota</taxon>
        <taxon>Stenosarchaea group</taxon>
        <taxon>Methanomicrobia</taxon>
        <taxon>Methanocellales</taxon>
        <taxon>Methanocellaceae</taxon>
        <taxon>Methanocella</taxon>
    </lineage>
</organism>
<evidence type="ECO:0000256" key="6">
    <source>
        <dbReference type="ARBA" id="ARBA00066387"/>
    </source>
</evidence>
<reference evidence="10 11" key="2">
    <citation type="journal article" date="2008" name="Int. J. Syst. Evol. Microbiol.">
        <title>Methanocella paludicola gen. nov., sp. nov., a methane-producing archaeon, the first isolate of the lineage 'Rice Cluster I', and proposal of the new archaeal order Methanocellales ord. nov.</title>
        <authorList>
            <person name="Sakai S."/>
            <person name="Imachi H."/>
            <person name="Hanada S."/>
            <person name="Ohashi A."/>
            <person name="Harada H."/>
            <person name="Kamagata Y."/>
        </authorList>
    </citation>
    <scope>NUCLEOTIDE SEQUENCE [LARGE SCALE GENOMIC DNA]</scope>
    <source>
        <strain evidence="11">DSM 17711 / JCM 13418 / NBRC 101707 / SANAE</strain>
    </source>
</reference>
<proteinExistence type="predicted"/>
<evidence type="ECO:0000313" key="10">
    <source>
        <dbReference type="EMBL" id="BAI61147.1"/>
    </source>
</evidence>
<dbReference type="FunFam" id="3.40.50.300:FF:000134">
    <property type="entry name" value="Iron-enterobactin ABC transporter ATP-binding protein"/>
    <property type="match status" value="1"/>
</dbReference>
<evidence type="ECO:0000256" key="7">
    <source>
        <dbReference type="ARBA" id="ARBA00073649"/>
    </source>
</evidence>
<dbReference type="eggNOG" id="arCOG00198">
    <property type="taxonomic scope" value="Archaea"/>
</dbReference>
<dbReference type="InterPro" id="IPR003593">
    <property type="entry name" value="AAA+_ATPase"/>
</dbReference>
<dbReference type="InterPro" id="IPR027417">
    <property type="entry name" value="P-loop_NTPase"/>
</dbReference>
<reference evidence="11" key="3">
    <citation type="journal article" date="2011" name="PLoS ONE">
        <title>Genome sequence of a mesophilic hydrogenotrophic methanogen Methanocella paludicola, the first cultivated representative of the order Methanocellales.</title>
        <authorList>
            <person name="Sakai S."/>
            <person name="Takaki Y."/>
            <person name="Shimamura S."/>
            <person name="Sekine M."/>
            <person name="Tajima T."/>
            <person name="Kosugi H."/>
            <person name="Ichikawa N."/>
            <person name="Tasumi E."/>
            <person name="Hiraki A.T."/>
            <person name="Shimizu A."/>
            <person name="Kato Y."/>
            <person name="Nishiko R."/>
            <person name="Mori K."/>
            <person name="Fujita N."/>
            <person name="Imachi H."/>
            <person name="Takai K."/>
        </authorList>
    </citation>
    <scope>NUCLEOTIDE SEQUENCE [LARGE SCALE GENOMIC DNA]</scope>
    <source>
        <strain evidence="11">DSM 17711 / JCM 13418 / NBRC 101707 / SANAE</strain>
    </source>
</reference>
<keyword evidence="3" id="KW-0067">ATP-binding</keyword>
<dbReference type="SMART" id="SM00382">
    <property type="entry name" value="AAA"/>
    <property type="match status" value="1"/>
</dbReference>
<dbReference type="SUPFAM" id="SSF52540">
    <property type="entry name" value="P-loop containing nucleoside triphosphate hydrolases"/>
    <property type="match status" value="1"/>
</dbReference>
<dbReference type="Pfam" id="PF00005">
    <property type="entry name" value="ABC_tran"/>
    <property type="match status" value="1"/>
</dbReference>
<dbReference type="GO" id="GO:0005524">
    <property type="term" value="F:ATP binding"/>
    <property type="evidence" value="ECO:0007669"/>
    <property type="project" value="UniProtKB-KW"/>
</dbReference>
<dbReference type="EMBL" id="AP011532">
    <property type="protein sequence ID" value="BAI61147.1"/>
    <property type="molecule type" value="Genomic_DNA"/>
</dbReference>
<keyword evidence="2" id="KW-0547">Nucleotide-binding</keyword>
<evidence type="ECO:0000313" key="11">
    <source>
        <dbReference type="Proteomes" id="UP000001882"/>
    </source>
</evidence>
<dbReference type="PANTHER" id="PTHR42734">
    <property type="entry name" value="METAL TRANSPORT SYSTEM ATP-BINDING PROTEIN TM_0124-RELATED"/>
    <property type="match status" value="1"/>
</dbReference>
<evidence type="ECO:0000256" key="4">
    <source>
        <dbReference type="ARBA" id="ARBA00050590"/>
    </source>
</evidence>
<keyword evidence="11" id="KW-1185">Reference proteome</keyword>
<dbReference type="AlphaFoldDB" id="D1YXH5"/>
<accession>D1YXH5</accession>
<dbReference type="Gene3D" id="3.40.50.300">
    <property type="entry name" value="P-loop containing nucleotide triphosphate hydrolases"/>
    <property type="match status" value="1"/>
</dbReference>
<evidence type="ECO:0000256" key="1">
    <source>
        <dbReference type="ARBA" id="ARBA00022448"/>
    </source>
</evidence>
<dbReference type="KEGG" id="mpd:MCP_1075"/>
<dbReference type="PROSITE" id="PS00211">
    <property type="entry name" value="ABC_TRANSPORTER_1"/>
    <property type="match status" value="1"/>
</dbReference>
<reference evidence="10 11" key="1">
    <citation type="journal article" date="2007" name="Appl. Environ. Microbiol.">
        <title>Isolation of key methanogens for global methane emission from rice paddy fields: a novel isolate affiliated with the clone cluster rice cluster I.</title>
        <authorList>
            <person name="Sakai S."/>
            <person name="Imachi H."/>
            <person name="Sekiguchi Y."/>
            <person name="Ohashi A."/>
            <person name="Harada H."/>
            <person name="Kamagata Y."/>
        </authorList>
    </citation>
    <scope>NUCLEOTIDE SEQUENCE [LARGE SCALE GENOMIC DNA]</scope>
    <source>
        <strain evidence="11">DSM 17711 / JCM 13418 / NBRC 101707 / SANAE</strain>
    </source>
</reference>
<evidence type="ECO:0000259" key="9">
    <source>
        <dbReference type="PROSITE" id="PS50893"/>
    </source>
</evidence>
<evidence type="ECO:0000256" key="2">
    <source>
        <dbReference type="ARBA" id="ARBA00022741"/>
    </source>
</evidence>
<evidence type="ECO:0000256" key="5">
    <source>
        <dbReference type="ARBA" id="ARBA00058960"/>
    </source>
</evidence>
<sequence>MTGEGIRIEGVGKSYDDLRVLEGIGVSIKKGSVVAFLGPNGCGKTTLLKIISRNLDPDSGIVFLDGKNIVEMRPVDLSKKMGSVPQAHRSSFPFSVLDVVMTGRAPYIGAFSTPSAKDMEISLGILKTLGISHLAEKSYTTISGGERQLVMIARALAQGPEFLLLDEPTTFLDLKNQMGVLSMVTGLAREKGMTVIMTLHDPNHALMYADEVVLMAKLDGHKSNVIAAGLSRDVMTAENIRAAYGVDVEIIEHDNKKVILPYVK</sequence>
<comment type="catalytic activity">
    <reaction evidence="4">
        <text>an R-cob(III)alamin(out) + ATP + H2O = an R-cob(III)alamin(in) + ADP + phosphate + H(+)</text>
        <dbReference type="Rhea" id="RHEA:17873"/>
        <dbReference type="ChEBI" id="CHEBI:15377"/>
        <dbReference type="ChEBI" id="CHEBI:15378"/>
        <dbReference type="ChEBI" id="CHEBI:30616"/>
        <dbReference type="ChEBI" id="CHEBI:43474"/>
        <dbReference type="ChEBI" id="CHEBI:140785"/>
        <dbReference type="ChEBI" id="CHEBI:456216"/>
        <dbReference type="EC" id="7.6.2.8"/>
    </reaction>
</comment>